<evidence type="ECO:0000313" key="3">
    <source>
        <dbReference type="Proteomes" id="UP001233999"/>
    </source>
</evidence>
<dbReference type="EMBL" id="JASPKZ010007289">
    <property type="protein sequence ID" value="KAJ9585246.1"/>
    <property type="molecule type" value="Genomic_DNA"/>
</dbReference>
<evidence type="ECO:0000313" key="2">
    <source>
        <dbReference type="EMBL" id="KAJ9585246.1"/>
    </source>
</evidence>
<comment type="caution">
    <text evidence="2">The sequence shown here is derived from an EMBL/GenBank/DDBJ whole genome shotgun (WGS) entry which is preliminary data.</text>
</comment>
<sequence>MAVKGNSEENLPWLDKTNLESWLKTPIEEYLYLKAEPAGKGDNFMSNLHRLLVRTTGGDISIIVKCRIDEGTVGETLGQTGIFTKEQQMYKTTLPRLEEILLQGLPDVFESLSPKCFYCCDEFLVIEDLSPLGYKMEDRQKGLDLTQSMSVMKALGRLHAASIKLHESDPNEYKKYHVNFFSEPSVFSTWDTCFEVMMGIFIEELETWPAEEGSYYVEKLRDLKPNFHQKVHETVQRNDSDFNVLAHADCWINNLLFNDATVRFVDFQFVQFTSFAIDLHTLFATTFKMEVRRNHRESLIQEYHESLCSTMTALKCERKLATLKEIHEEIARKAMYGMFGMVCAASVMTAAPNCGFDLAEVMKGKSPGRQIYSDYFKQIIKWSLPLLNEMGVFNNIY</sequence>
<name>A0AAD7ZRD1_DIPPU</name>
<dbReference type="PANTHER" id="PTHR11012">
    <property type="entry name" value="PROTEIN KINASE-LIKE DOMAIN-CONTAINING"/>
    <property type="match status" value="1"/>
</dbReference>
<dbReference type="Proteomes" id="UP001233999">
    <property type="component" value="Unassembled WGS sequence"/>
</dbReference>
<dbReference type="PANTHER" id="PTHR11012:SF56">
    <property type="entry name" value="CHK KINASE-LIKE DOMAIN-CONTAINING PROTEIN-RELATED"/>
    <property type="match status" value="1"/>
</dbReference>
<organism evidence="2 3">
    <name type="scientific">Diploptera punctata</name>
    <name type="common">Pacific beetle cockroach</name>
    <dbReference type="NCBI Taxonomy" id="6984"/>
    <lineage>
        <taxon>Eukaryota</taxon>
        <taxon>Metazoa</taxon>
        <taxon>Ecdysozoa</taxon>
        <taxon>Arthropoda</taxon>
        <taxon>Hexapoda</taxon>
        <taxon>Insecta</taxon>
        <taxon>Pterygota</taxon>
        <taxon>Neoptera</taxon>
        <taxon>Polyneoptera</taxon>
        <taxon>Dictyoptera</taxon>
        <taxon>Blattodea</taxon>
        <taxon>Blaberoidea</taxon>
        <taxon>Blaberidae</taxon>
        <taxon>Diplopterinae</taxon>
        <taxon>Diploptera</taxon>
    </lineage>
</organism>
<gene>
    <name evidence="2" type="ORF">L9F63_002946</name>
</gene>
<dbReference type="SMART" id="SM00587">
    <property type="entry name" value="CHK"/>
    <property type="match status" value="1"/>
</dbReference>
<protein>
    <recommendedName>
        <fullName evidence="1">CHK kinase-like domain-containing protein</fullName>
    </recommendedName>
</protein>
<accession>A0AAD7ZRD1</accession>
<dbReference type="AlphaFoldDB" id="A0AAD7ZRD1"/>
<keyword evidence="3" id="KW-1185">Reference proteome</keyword>
<reference evidence="2" key="1">
    <citation type="journal article" date="2023" name="IScience">
        <title>Live-bearing cockroach genome reveals convergent evolutionary mechanisms linked to viviparity in insects and beyond.</title>
        <authorList>
            <person name="Fouks B."/>
            <person name="Harrison M.C."/>
            <person name="Mikhailova A.A."/>
            <person name="Marchal E."/>
            <person name="English S."/>
            <person name="Carruthers M."/>
            <person name="Jennings E.C."/>
            <person name="Chiamaka E.L."/>
            <person name="Frigard R.A."/>
            <person name="Pippel M."/>
            <person name="Attardo G.M."/>
            <person name="Benoit J.B."/>
            <person name="Bornberg-Bauer E."/>
            <person name="Tobe S.S."/>
        </authorList>
    </citation>
    <scope>NUCLEOTIDE SEQUENCE</scope>
    <source>
        <strain evidence="2">Stay&amp;Tobe</strain>
    </source>
</reference>
<proteinExistence type="predicted"/>
<reference evidence="2" key="2">
    <citation type="submission" date="2023-05" db="EMBL/GenBank/DDBJ databases">
        <authorList>
            <person name="Fouks B."/>
        </authorList>
    </citation>
    <scope>NUCLEOTIDE SEQUENCE</scope>
    <source>
        <strain evidence="2">Stay&amp;Tobe</strain>
        <tissue evidence="2">Testes</tissue>
    </source>
</reference>
<dbReference type="Gene3D" id="3.90.1200.10">
    <property type="match status" value="1"/>
</dbReference>
<dbReference type="Pfam" id="PF02958">
    <property type="entry name" value="EcKL"/>
    <property type="match status" value="1"/>
</dbReference>
<dbReference type="InterPro" id="IPR015897">
    <property type="entry name" value="CHK_kinase-like"/>
</dbReference>
<dbReference type="InterPro" id="IPR004119">
    <property type="entry name" value="EcKL"/>
</dbReference>
<feature type="domain" description="CHK kinase-like" evidence="1">
    <location>
        <begin position="124"/>
        <end position="313"/>
    </location>
</feature>
<dbReference type="SUPFAM" id="SSF56112">
    <property type="entry name" value="Protein kinase-like (PK-like)"/>
    <property type="match status" value="1"/>
</dbReference>
<evidence type="ECO:0000259" key="1">
    <source>
        <dbReference type="SMART" id="SM00587"/>
    </source>
</evidence>
<dbReference type="InterPro" id="IPR011009">
    <property type="entry name" value="Kinase-like_dom_sf"/>
</dbReference>